<reference evidence="4" key="1">
    <citation type="submission" date="2023-01" db="EMBL/GenBank/DDBJ databases">
        <title>Comparative Genomic Analysis of the Clinically-Derived Winkia Strain NY0527 Provides Evidence into the Taxonomic Reassignment of Winkia neuii and Characterizes Their Virulence Traits.</title>
        <authorList>
            <person name="Cai X."/>
            <person name="Peng Y."/>
            <person name="Li M."/>
            <person name="Qiu Y."/>
            <person name="Wang Y."/>
            <person name="Xu L."/>
            <person name="Hou Q."/>
        </authorList>
    </citation>
    <scope>NUCLEOTIDE SEQUENCE</scope>
    <source>
        <strain evidence="4">NY0527</strain>
    </source>
</reference>
<accession>A0AB38XM29</accession>
<dbReference type="InterPro" id="IPR000424">
    <property type="entry name" value="Primosome_PriB/ssb"/>
</dbReference>
<evidence type="ECO:0000256" key="2">
    <source>
        <dbReference type="PROSITE-ProRule" id="PRU00252"/>
    </source>
</evidence>
<dbReference type="Proteomes" id="UP001211044">
    <property type="component" value="Chromosome"/>
</dbReference>
<dbReference type="PROSITE" id="PS50935">
    <property type="entry name" value="SSB"/>
    <property type="match status" value="1"/>
</dbReference>
<evidence type="ECO:0000256" key="1">
    <source>
        <dbReference type="ARBA" id="ARBA00023125"/>
    </source>
</evidence>
<proteinExistence type="predicted"/>
<evidence type="ECO:0000313" key="5">
    <source>
        <dbReference type="Proteomes" id="UP001211044"/>
    </source>
</evidence>
<gene>
    <name evidence="4" type="ORF">PIG85_07060</name>
</gene>
<dbReference type="InterPro" id="IPR012340">
    <property type="entry name" value="NA-bd_OB-fold"/>
</dbReference>
<evidence type="ECO:0000313" key="4">
    <source>
        <dbReference type="EMBL" id="WCE45420.1"/>
    </source>
</evidence>
<dbReference type="Gene3D" id="2.40.50.140">
    <property type="entry name" value="Nucleic acid-binding proteins"/>
    <property type="match status" value="1"/>
</dbReference>
<dbReference type="Pfam" id="PF00436">
    <property type="entry name" value="SSB"/>
    <property type="match status" value="1"/>
</dbReference>
<evidence type="ECO:0000256" key="3">
    <source>
        <dbReference type="SAM" id="MobiDB-lite"/>
    </source>
</evidence>
<dbReference type="KEGG" id="wne:PIG85_07060"/>
<name>A0AB38XM29_9ACTO</name>
<keyword evidence="1 2" id="KW-0238">DNA-binding</keyword>
<organism evidence="4 5">
    <name type="scientific">Winkia neuii subsp. anitrata</name>
    <dbReference type="NCBI Taxonomy" id="29318"/>
    <lineage>
        <taxon>Bacteria</taxon>
        <taxon>Bacillati</taxon>
        <taxon>Actinomycetota</taxon>
        <taxon>Actinomycetes</taxon>
        <taxon>Actinomycetales</taxon>
        <taxon>Actinomycetaceae</taxon>
        <taxon>Winkia</taxon>
    </lineage>
</organism>
<dbReference type="AlphaFoldDB" id="A0AB38XM29"/>
<dbReference type="EMBL" id="CP116394">
    <property type="protein sequence ID" value="WCE45420.1"/>
    <property type="molecule type" value="Genomic_DNA"/>
</dbReference>
<sequence length="196" mass="21690">MTRPYDITLAGYVGADPAVGQDPNQTDYARFRLACTPTKRTENGWEELETIWYSVKAWGRLGRAVKANVRRGMGLVITGQPRLERWTDAQGQEHQDFCIYLSRVAIDLTAGNYIWFRACDDKGNYIVHSISGAEKTDRDLTKSAGSETVPDPWQVDRPEMATLQQSDPVKALADAAAGKGEYALSEENQSDMGALG</sequence>
<dbReference type="GO" id="GO:0003697">
    <property type="term" value="F:single-stranded DNA binding"/>
    <property type="evidence" value="ECO:0007669"/>
    <property type="project" value="InterPro"/>
</dbReference>
<dbReference type="CDD" id="cd04496">
    <property type="entry name" value="SSB_OBF"/>
    <property type="match status" value="1"/>
</dbReference>
<feature type="region of interest" description="Disordered" evidence="3">
    <location>
        <begin position="136"/>
        <end position="167"/>
    </location>
</feature>
<dbReference type="SUPFAM" id="SSF50249">
    <property type="entry name" value="Nucleic acid-binding proteins"/>
    <property type="match status" value="1"/>
</dbReference>
<protein>
    <submittedName>
        <fullName evidence="4">Single-stranded DNA-binding protein</fullName>
    </submittedName>
</protein>
<dbReference type="RefSeq" id="WP_048706546.1">
    <property type="nucleotide sequence ID" value="NZ_CP116394.1"/>
</dbReference>